<evidence type="ECO:0000313" key="2">
    <source>
        <dbReference type="EMBL" id="KAF2666621.1"/>
    </source>
</evidence>
<evidence type="ECO:0008006" key="4">
    <source>
        <dbReference type="Google" id="ProtNLM"/>
    </source>
</evidence>
<evidence type="ECO:0000256" key="1">
    <source>
        <dbReference type="SAM" id="SignalP"/>
    </source>
</evidence>
<keyword evidence="1" id="KW-0732">Signal</keyword>
<evidence type="ECO:0000313" key="3">
    <source>
        <dbReference type="Proteomes" id="UP000799302"/>
    </source>
</evidence>
<name>A0A6A6U4X3_9PEZI</name>
<gene>
    <name evidence="2" type="ORF">BT63DRAFT_427057</name>
</gene>
<dbReference type="AlphaFoldDB" id="A0A6A6U4X3"/>
<organism evidence="2 3">
    <name type="scientific">Microthyrium microscopicum</name>
    <dbReference type="NCBI Taxonomy" id="703497"/>
    <lineage>
        <taxon>Eukaryota</taxon>
        <taxon>Fungi</taxon>
        <taxon>Dikarya</taxon>
        <taxon>Ascomycota</taxon>
        <taxon>Pezizomycotina</taxon>
        <taxon>Dothideomycetes</taxon>
        <taxon>Dothideomycetes incertae sedis</taxon>
        <taxon>Microthyriales</taxon>
        <taxon>Microthyriaceae</taxon>
        <taxon>Microthyrium</taxon>
    </lineage>
</organism>
<protein>
    <recommendedName>
        <fullName evidence="4">Cyanovirin-N domain-containing protein</fullName>
    </recommendedName>
</protein>
<sequence>MNTILNTILALTFSSTSIAAAIAPRQAAGIQFQGFTGLCDIKNPTVPTGTIINNGPLNGDGSCFDFAAPTNSFTLTNTSPFECDITIFSQSCANRQQANAGSAFVLVAAGATQSCLNPGAAGSIFNGGALSIIVQCNADISDGSGAATKA</sequence>
<accession>A0A6A6U4X3</accession>
<proteinExistence type="predicted"/>
<dbReference type="EMBL" id="MU004238">
    <property type="protein sequence ID" value="KAF2666621.1"/>
    <property type="molecule type" value="Genomic_DNA"/>
</dbReference>
<dbReference type="Proteomes" id="UP000799302">
    <property type="component" value="Unassembled WGS sequence"/>
</dbReference>
<reference evidence="2" key="1">
    <citation type="journal article" date="2020" name="Stud. Mycol.">
        <title>101 Dothideomycetes genomes: a test case for predicting lifestyles and emergence of pathogens.</title>
        <authorList>
            <person name="Haridas S."/>
            <person name="Albert R."/>
            <person name="Binder M."/>
            <person name="Bloem J."/>
            <person name="Labutti K."/>
            <person name="Salamov A."/>
            <person name="Andreopoulos B."/>
            <person name="Baker S."/>
            <person name="Barry K."/>
            <person name="Bills G."/>
            <person name="Bluhm B."/>
            <person name="Cannon C."/>
            <person name="Castanera R."/>
            <person name="Culley D."/>
            <person name="Daum C."/>
            <person name="Ezra D."/>
            <person name="Gonzalez J."/>
            <person name="Henrissat B."/>
            <person name="Kuo A."/>
            <person name="Liang C."/>
            <person name="Lipzen A."/>
            <person name="Lutzoni F."/>
            <person name="Magnuson J."/>
            <person name="Mondo S."/>
            <person name="Nolan M."/>
            <person name="Ohm R."/>
            <person name="Pangilinan J."/>
            <person name="Park H.-J."/>
            <person name="Ramirez L."/>
            <person name="Alfaro M."/>
            <person name="Sun H."/>
            <person name="Tritt A."/>
            <person name="Yoshinaga Y."/>
            <person name="Zwiers L.-H."/>
            <person name="Turgeon B."/>
            <person name="Goodwin S."/>
            <person name="Spatafora J."/>
            <person name="Crous P."/>
            <person name="Grigoriev I."/>
        </authorList>
    </citation>
    <scope>NUCLEOTIDE SEQUENCE</scope>
    <source>
        <strain evidence="2">CBS 115976</strain>
    </source>
</reference>
<feature type="signal peptide" evidence="1">
    <location>
        <begin position="1"/>
        <end position="21"/>
    </location>
</feature>
<feature type="chain" id="PRO_5025337375" description="Cyanovirin-N domain-containing protein" evidence="1">
    <location>
        <begin position="22"/>
        <end position="150"/>
    </location>
</feature>
<keyword evidence="3" id="KW-1185">Reference proteome</keyword>